<feature type="non-terminal residue" evidence="1">
    <location>
        <position position="275"/>
    </location>
</feature>
<evidence type="ECO:0000313" key="1">
    <source>
        <dbReference type="EMBL" id="GAI28249.1"/>
    </source>
</evidence>
<dbReference type="EMBL" id="BARV01020518">
    <property type="protein sequence ID" value="GAI28249.1"/>
    <property type="molecule type" value="Genomic_DNA"/>
</dbReference>
<dbReference type="AlphaFoldDB" id="X1PBF1"/>
<sequence>GTQVHPSKLRGSKYEKWILGRDLIEIPKPGPDNLQVTKDETQKKGSIHRYGLTHPSLGRITGYAELYEDLLTGGKSRETGRSNGFFVYLYGRLVNMDDEYFGIDSNLLRHGTFARFRMVVHIDRLDEELRSSRENVREGPLLETARNILHGVFNYVRTKHETIEAEQVPGVYATNRISASPASLTRRPLVGLVSRALSGEYSPMYVDYPQNLLRSQQSEFIADFKRRAESPEGLVREVRLENLSQDQGIALFDAGTGVLQVNALHPYVAYFLDEY</sequence>
<reference evidence="1" key="1">
    <citation type="journal article" date="2014" name="Front. Microbiol.">
        <title>High frequency of phylogenetically diverse reductive dehalogenase-homologous genes in deep subseafloor sedimentary metagenomes.</title>
        <authorList>
            <person name="Kawai M."/>
            <person name="Futagami T."/>
            <person name="Toyoda A."/>
            <person name="Takaki Y."/>
            <person name="Nishi S."/>
            <person name="Hori S."/>
            <person name="Arai W."/>
            <person name="Tsubouchi T."/>
            <person name="Morono Y."/>
            <person name="Uchiyama I."/>
            <person name="Ito T."/>
            <person name="Fujiyama A."/>
            <person name="Inagaki F."/>
            <person name="Takami H."/>
        </authorList>
    </citation>
    <scope>NUCLEOTIDE SEQUENCE</scope>
    <source>
        <strain evidence="1">Expedition CK06-06</strain>
    </source>
</reference>
<gene>
    <name evidence="1" type="ORF">S06H3_34229</name>
</gene>
<organism evidence="1">
    <name type="scientific">marine sediment metagenome</name>
    <dbReference type="NCBI Taxonomy" id="412755"/>
    <lineage>
        <taxon>unclassified sequences</taxon>
        <taxon>metagenomes</taxon>
        <taxon>ecological metagenomes</taxon>
    </lineage>
</organism>
<proteinExistence type="predicted"/>
<protein>
    <submittedName>
        <fullName evidence="1">Uncharacterized protein</fullName>
    </submittedName>
</protein>
<accession>X1PBF1</accession>
<name>X1PBF1_9ZZZZ</name>
<comment type="caution">
    <text evidence="1">The sequence shown here is derived from an EMBL/GenBank/DDBJ whole genome shotgun (WGS) entry which is preliminary data.</text>
</comment>
<feature type="non-terminal residue" evidence="1">
    <location>
        <position position="1"/>
    </location>
</feature>